<feature type="chain" id="PRO_5043620805" evidence="1">
    <location>
        <begin position="19"/>
        <end position="130"/>
    </location>
</feature>
<evidence type="ECO:0000256" key="1">
    <source>
        <dbReference type="SAM" id="SignalP"/>
    </source>
</evidence>
<dbReference type="Proteomes" id="UP001458880">
    <property type="component" value="Unassembled WGS sequence"/>
</dbReference>
<dbReference type="EMBL" id="JASPKY010000074">
    <property type="protein sequence ID" value="KAK9739514.1"/>
    <property type="molecule type" value="Genomic_DNA"/>
</dbReference>
<dbReference type="AlphaFoldDB" id="A0AAW1M125"/>
<accession>A0AAW1M125</accession>
<gene>
    <name evidence="2" type="ORF">QE152_g8978</name>
</gene>
<proteinExistence type="predicted"/>
<protein>
    <submittedName>
        <fullName evidence="2">Uncharacterized protein</fullName>
    </submittedName>
</protein>
<keyword evidence="1" id="KW-0732">Signal</keyword>
<name>A0AAW1M125_POPJA</name>
<reference evidence="2 3" key="1">
    <citation type="journal article" date="2024" name="BMC Genomics">
        <title>De novo assembly and annotation of Popillia japonica's genome with initial clues to its potential as an invasive pest.</title>
        <authorList>
            <person name="Cucini C."/>
            <person name="Boschi S."/>
            <person name="Funari R."/>
            <person name="Cardaioli E."/>
            <person name="Iannotti N."/>
            <person name="Marturano G."/>
            <person name="Paoli F."/>
            <person name="Bruttini M."/>
            <person name="Carapelli A."/>
            <person name="Frati F."/>
            <person name="Nardi F."/>
        </authorList>
    </citation>
    <scope>NUCLEOTIDE SEQUENCE [LARGE SCALE GENOMIC DNA]</scope>
    <source>
        <strain evidence="2">DMR45628</strain>
    </source>
</reference>
<feature type="signal peptide" evidence="1">
    <location>
        <begin position="1"/>
        <end position="18"/>
    </location>
</feature>
<organism evidence="2 3">
    <name type="scientific">Popillia japonica</name>
    <name type="common">Japanese beetle</name>
    <dbReference type="NCBI Taxonomy" id="7064"/>
    <lineage>
        <taxon>Eukaryota</taxon>
        <taxon>Metazoa</taxon>
        <taxon>Ecdysozoa</taxon>
        <taxon>Arthropoda</taxon>
        <taxon>Hexapoda</taxon>
        <taxon>Insecta</taxon>
        <taxon>Pterygota</taxon>
        <taxon>Neoptera</taxon>
        <taxon>Endopterygota</taxon>
        <taxon>Coleoptera</taxon>
        <taxon>Polyphaga</taxon>
        <taxon>Scarabaeiformia</taxon>
        <taxon>Scarabaeidae</taxon>
        <taxon>Rutelinae</taxon>
        <taxon>Popillia</taxon>
    </lineage>
</organism>
<evidence type="ECO:0000313" key="3">
    <source>
        <dbReference type="Proteomes" id="UP001458880"/>
    </source>
</evidence>
<keyword evidence="3" id="KW-1185">Reference proteome</keyword>
<evidence type="ECO:0000313" key="2">
    <source>
        <dbReference type="EMBL" id="KAK9739514.1"/>
    </source>
</evidence>
<sequence>MAKFALVSIAFFNKLGDAFTLADEAAQGKAKFALVSIAFFNKLGDAFTLADEAAQGKIRKECQFWENLVERWKKSSKEKDHLFQKIQPGFGLEHFLEKKLNQHINKSILRLVDMEGHVFHLVKSQSGASC</sequence>
<comment type="caution">
    <text evidence="2">The sequence shown here is derived from an EMBL/GenBank/DDBJ whole genome shotgun (WGS) entry which is preliminary data.</text>
</comment>